<dbReference type="RefSeq" id="WP_170282075.1">
    <property type="nucleotide sequence ID" value="NZ_JABEQY010000026.1"/>
</dbReference>
<dbReference type="PANTHER" id="PTHR30238:SF4">
    <property type="entry name" value="SLL1022 PROTEIN"/>
    <property type="match status" value="1"/>
</dbReference>
<keyword evidence="5 6" id="KW-0472">Membrane</keyword>
<feature type="transmembrane region" description="Helical" evidence="6">
    <location>
        <begin position="12"/>
        <end position="39"/>
    </location>
</feature>
<feature type="transmembrane region" description="Helical" evidence="6">
    <location>
        <begin position="147"/>
        <end position="166"/>
    </location>
</feature>
<evidence type="ECO:0000313" key="8">
    <source>
        <dbReference type="Proteomes" id="UP000530654"/>
    </source>
</evidence>
<reference evidence="7 8" key="1">
    <citation type="submission" date="2020-04" db="EMBL/GenBank/DDBJ databases">
        <title>Rhizobium bacterial biofertilizers improve the content of phenolic compounds of Lactuca sativa L. under non-saline and saline-stress conditions.</title>
        <authorList>
            <person name="Ayuso-Calles M."/>
            <person name="Garcia-Estevez I."/>
            <person name="Jimenez-Gomez A."/>
            <person name="Flores-Felix J.D."/>
            <person name="Escribano-Bailon M."/>
            <person name="Rivas R."/>
        </authorList>
    </citation>
    <scope>NUCLEOTIDE SEQUENCE [LARGE SCALE GENOMIC DNA]</scope>
    <source>
        <strain evidence="7 8">GPTR02</strain>
    </source>
</reference>
<dbReference type="Pfam" id="PF03741">
    <property type="entry name" value="TerC"/>
    <property type="match status" value="1"/>
</dbReference>
<dbReference type="AlphaFoldDB" id="A0A7Y2R8Q8"/>
<evidence type="ECO:0000256" key="3">
    <source>
        <dbReference type="ARBA" id="ARBA00022692"/>
    </source>
</evidence>
<dbReference type="InterPro" id="IPR022301">
    <property type="entry name" value="Integral_membrane_YjbE"/>
</dbReference>
<gene>
    <name evidence="7" type="ORF">HLI17_24850</name>
</gene>
<organism evidence="7 8">
    <name type="scientific">Rhizobium laguerreae</name>
    <dbReference type="NCBI Taxonomy" id="1076926"/>
    <lineage>
        <taxon>Bacteria</taxon>
        <taxon>Pseudomonadati</taxon>
        <taxon>Pseudomonadota</taxon>
        <taxon>Alphaproteobacteria</taxon>
        <taxon>Hyphomicrobiales</taxon>
        <taxon>Rhizobiaceae</taxon>
        <taxon>Rhizobium/Agrobacterium group</taxon>
        <taxon>Rhizobium</taxon>
    </lineage>
</organism>
<dbReference type="NCBIfam" id="TIGR03717">
    <property type="entry name" value="R_switched_YjbE"/>
    <property type="match status" value="1"/>
</dbReference>
<protein>
    <submittedName>
        <fullName evidence="7">YjbE family putative metal transport protein</fullName>
    </submittedName>
</protein>
<comment type="similarity">
    <text evidence="2">Belongs to the TerC family.</text>
</comment>
<name>A0A7Y2R8Q8_9HYPH</name>
<keyword evidence="3 6" id="KW-0812">Transmembrane</keyword>
<dbReference type="PANTHER" id="PTHR30238">
    <property type="entry name" value="MEMBRANE BOUND PREDICTED REDOX MODULATOR"/>
    <property type="match status" value="1"/>
</dbReference>
<evidence type="ECO:0000256" key="1">
    <source>
        <dbReference type="ARBA" id="ARBA00004141"/>
    </source>
</evidence>
<dbReference type="InterPro" id="IPR005496">
    <property type="entry name" value="Integral_membrane_TerC"/>
</dbReference>
<evidence type="ECO:0000256" key="6">
    <source>
        <dbReference type="SAM" id="Phobius"/>
    </source>
</evidence>
<dbReference type="GO" id="GO:0016020">
    <property type="term" value="C:membrane"/>
    <property type="evidence" value="ECO:0007669"/>
    <property type="project" value="UniProtKB-SubCell"/>
</dbReference>
<accession>A0A7Y2R8Q8</accession>
<comment type="subcellular location">
    <subcellularLocation>
        <location evidence="1">Membrane</location>
        <topology evidence="1">Multi-pass membrane protein</topology>
    </subcellularLocation>
</comment>
<feature type="transmembrane region" description="Helical" evidence="6">
    <location>
        <begin position="70"/>
        <end position="87"/>
    </location>
</feature>
<evidence type="ECO:0000256" key="5">
    <source>
        <dbReference type="ARBA" id="ARBA00023136"/>
    </source>
</evidence>
<dbReference type="Proteomes" id="UP000530654">
    <property type="component" value="Unassembled WGS sequence"/>
</dbReference>
<feature type="transmembrane region" description="Helical" evidence="6">
    <location>
        <begin position="173"/>
        <end position="193"/>
    </location>
</feature>
<evidence type="ECO:0000256" key="4">
    <source>
        <dbReference type="ARBA" id="ARBA00022989"/>
    </source>
</evidence>
<proteinExistence type="inferred from homology"/>
<sequence length="207" mass="21904">MPAFLDQHTISAYFEVVVINLLLSGDNVIVIGMAAAGLVSELRGKAIAVGIAAAAVIRILFAVIAARLLVITGITLAGGLMLLWICWTMGCELLSAEAEEAHAGDAVSHIKPKLFRQAIGQIIFADVSMSLDNVLAVAGAAKENTNALIFGLLLSVLLMGVASNFVAKLLNRFRWIGWIGLAIIVYVAFDMVWSGGEQLLALYGHTA</sequence>
<keyword evidence="4 6" id="KW-1133">Transmembrane helix</keyword>
<evidence type="ECO:0000256" key="2">
    <source>
        <dbReference type="ARBA" id="ARBA00007511"/>
    </source>
</evidence>
<dbReference type="EMBL" id="JABEQY010000026">
    <property type="protein sequence ID" value="NNH66462.1"/>
    <property type="molecule type" value="Genomic_DNA"/>
</dbReference>
<comment type="caution">
    <text evidence="7">The sequence shown here is derived from an EMBL/GenBank/DDBJ whole genome shotgun (WGS) entry which is preliminary data.</text>
</comment>
<feature type="transmembrane region" description="Helical" evidence="6">
    <location>
        <begin position="46"/>
        <end position="64"/>
    </location>
</feature>
<evidence type="ECO:0000313" key="7">
    <source>
        <dbReference type="EMBL" id="NNH66462.1"/>
    </source>
</evidence>